<evidence type="ECO:0000313" key="3">
    <source>
        <dbReference type="Proteomes" id="UP000702544"/>
    </source>
</evidence>
<evidence type="ECO:0000313" key="2">
    <source>
        <dbReference type="EMBL" id="NIR75729.1"/>
    </source>
</evidence>
<reference evidence="2 3" key="1">
    <citation type="submission" date="2020-01" db="EMBL/GenBank/DDBJ databases">
        <title>Genomes assembled from Gulf of Kutch pelagic sediment metagenomes.</title>
        <authorList>
            <person name="Chandrashekar M."/>
            <person name="Mahajan M.S."/>
            <person name="Dave K.J."/>
            <person name="Vatsa P."/>
            <person name="Nathani N.M."/>
        </authorList>
    </citation>
    <scope>NUCLEOTIDE SEQUENCE [LARGE SCALE GENOMIC DNA]</scope>
    <source>
        <strain evidence="2">KS3-K002</strain>
    </source>
</reference>
<proteinExistence type="predicted"/>
<comment type="caution">
    <text evidence="2">The sequence shown here is derived from an EMBL/GenBank/DDBJ whole genome shotgun (WGS) entry which is preliminary data.</text>
</comment>
<feature type="transmembrane region" description="Helical" evidence="1">
    <location>
        <begin position="62"/>
        <end position="82"/>
    </location>
</feature>
<feature type="transmembrane region" description="Helical" evidence="1">
    <location>
        <begin position="9"/>
        <end position="27"/>
    </location>
</feature>
<name>A0AAE4Z8E4_9BACT</name>
<protein>
    <submittedName>
        <fullName evidence="2">Uncharacterized protein</fullName>
    </submittedName>
</protein>
<keyword evidence="1" id="KW-1133">Transmembrane helix</keyword>
<dbReference type="Proteomes" id="UP000702544">
    <property type="component" value="Unassembled WGS sequence"/>
</dbReference>
<keyword evidence="1" id="KW-0812">Transmembrane</keyword>
<gene>
    <name evidence="2" type="ORF">GWO12_11570</name>
</gene>
<organism evidence="2 3">
    <name type="scientific">Candidatus Kutchimonas denitrificans</name>
    <dbReference type="NCBI Taxonomy" id="3056748"/>
    <lineage>
        <taxon>Bacteria</taxon>
        <taxon>Pseudomonadati</taxon>
        <taxon>Gemmatimonadota</taxon>
        <taxon>Gemmatimonadia</taxon>
        <taxon>Candidatus Palauibacterales</taxon>
        <taxon>Candidatus Palauibacteraceae</taxon>
        <taxon>Candidatus Kutchimonas</taxon>
    </lineage>
</organism>
<sequence>MIEDLLKSWSFRIGVFLLLPIFLFVPWRQELLWDTGGGVVVPIEVVRYGFIWNRPLEAGVDLVRLFTEIILLAVAVAIAFQFERARLSR</sequence>
<dbReference type="AlphaFoldDB" id="A0AAE4Z8E4"/>
<evidence type="ECO:0000256" key="1">
    <source>
        <dbReference type="SAM" id="Phobius"/>
    </source>
</evidence>
<accession>A0AAE4Z8E4</accession>
<dbReference type="EMBL" id="JAACAK010000091">
    <property type="protein sequence ID" value="NIR75729.1"/>
    <property type="molecule type" value="Genomic_DNA"/>
</dbReference>
<keyword evidence="1" id="KW-0472">Membrane</keyword>